<evidence type="ECO:0000256" key="4">
    <source>
        <dbReference type="ARBA" id="ARBA00012154"/>
    </source>
</evidence>
<dbReference type="Gene3D" id="3.30.70.890">
    <property type="entry name" value="GHMP kinase, C-terminal domain"/>
    <property type="match status" value="1"/>
</dbReference>
<keyword evidence="10 14" id="KW-0418">Kinase</keyword>
<feature type="binding site" evidence="14">
    <location>
        <begin position="124"/>
        <end position="134"/>
    </location>
    <ligand>
        <name>ATP</name>
        <dbReference type="ChEBI" id="CHEBI:30616"/>
    </ligand>
</feature>
<dbReference type="STRING" id="1434123.MSVAZ_1855"/>
<feature type="domain" description="GHMP kinase N-terminal" evidence="15">
    <location>
        <begin position="97"/>
        <end position="185"/>
    </location>
</feature>
<dbReference type="Pfam" id="PF00288">
    <property type="entry name" value="GHMP_kinases_N"/>
    <property type="match status" value="1"/>
</dbReference>
<dbReference type="SUPFAM" id="SSF54211">
    <property type="entry name" value="Ribosomal protein S5 domain 2-like"/>
    <property type="match status" value="1"/>
</dbReference>
<dbReference type="EC" id="2.7.1.71" evidence="4 14"/>
<name>A0A0E3Q5X4_9EURY</name>
<dbReference type="GO" id="GO:0004765">
    <property type="term" value="F:shikimate kinase activity"/>
    <property type="evidence" value="ECO:0007669"/>
    <property type="project" value="UniProtKB-UniRule"/>
</dbReference>
<keyword evidence="6 14" id="KW-0963">Cytoplasm</keyword>
<dbReference type="InterPro" id="IPR020568">
    <property type="entry name" value="Ribosomal_Su5_D2-typ_SF"/>
</dbReference>
<dbReference type="PANTHER" id="PTHR20861">
    <property type="entry name" value="HOMOSERINE/4-DIPHOSPHOCYTIDYL-2-C-METHYL-D-ERYTHRITOL KINASE"/>
    <property type="match status" value="1"/>
</dbReference>
<dbReference type="NCBIfam" id="TIGR01920">
    <property type="entry name" value="Shik_kin_archae"/>
    <property type="match status" value="1"/>
</dbReference>
<comment type="similarity">
    <text evidence="3 14">Belongs to the GHMP kinase family. Archaeal shikimate kinase subfamily.</text>
</comment>
<evidence type="ECO:0000256" key="2">
    <source>
        <dbReference type="ARBA" id="ARBA00004842"/>
    </source>
</evidence>
<dbReference type="KEGG" id="mvc:MSVAZ_1855"/>
<dbReference type="InterPro" id="IPR010189">
    <property type="entry name" value="SK_arc"/>
</dbReference>
<dbReference type="UniPathway" id="UPA00053">
    <property type="reaction ID" value="UER00088"/>
</dbReference>
<organism evidence="17 18">
    <name type="scientific">Methanosarcina vacuolata Z-761</name>
    <dbReference type="NCBI Taxonomy" id="1434123"/>
    <lineage>
        <taxon>Archaea</taxon>
        <taxon>Methanobacteriati</taxon>
        <taxon>Methanobacteriota</taxon>
        <taxon>Stenosarchaea group</taxon>
        <taxon>Methanomicrobia</taxon>
        <taxon>Methanosarcinales</taxon>
        <taxon>Methanosarcinaceae</taxon>
        <taxon>Methanosarcina</taxon>
    </lineage>
</organism>
<evidence type="ECO:0000259" key="15">
    <source>
        <dbReference type="Pfam" id="PF00288"/>
    </source>
</evidence>
<dbReference type="GO" id="GO:0009423">
    <property type="term" value="P:chorismate biosynthetic process"/>
    <property type="evidence" value="ECO:0007669"/>
    <property type="project" value="UniProtKB-UniRule"/>
</dbReference>
<evidence type="ECO:0000256" key="9">
    <source>
        <dbReference type="ARBA" id="ARBA00022741"/>
    </source>
</evidence>
<dbReference type="GO" id="GO:0005737">
    <property type="term" value="C:cytoplasm"/>
    <property type="evidence" value="ECO:0007669"/>
    <property type="project" value="UniProtKB-SubCell"/>
</dbReference>
<dbReference type="EMBL" id="CP009520">
    <property type="protein sequence ID" value="AKB44124.1"/>
    <property type="molecule type" value="Genomic_DNA"/>
</dbReference>
<comment type="catalytic activity">
    <reaction evidence="13 14">
        <text>shikimate + ATP = 3-phosphoshikimate + ADP + H(+)</text>
        <dbReference type="Rhea" id="RHEA:13121"/>
        <dbReference type="ChEBI" id="CHEBI:15378"/>
        <dbReference type="ChEBI" id="CHEBI:30616"/>
        <dbReference type="ChEBI" id="CHEBI:36208"/>
        <dbReference type="ChEBI" id="CHEBI:145989"/>
        <dbReference type="ChEBI" id="CHEBI:456216"/>
        <dbReference type="EC" id="2.7.1.71"/>
    </reaction>
</comment>
<evidence type="ECO:0000256" key="12">
    <source>
        <dbReference type="ARBA" id="ARBA00023141"/>
    </source>
</evidence>
<evidence type="ECO:0000256" key="3">
    <source>
        <dbReference type="ARBA" id="ARBA00010202"/>
    </source>
</evidence>
<dbReference type="GO" id="GO:0009073">
    <property type="term" value="P:aromatic amino acid family biosynthetic process"/>
    <property type="evidence" value="ECO:0007669"/>
    <property type="project" value="UniProtKB-KW"/>
</dbReference>
<sequence length="330" mass="35591">MDFRFFYEYVAELCVSGDLGPVKNAVKNIKEQRILSMMILEGHACASGAGTIIAAFATWKGAAFGTGLKTYSEVELSDREKKVHGSIEGMPEADTFLIERCVELVLEHFEIKLGGKVKTSSNIPLAGGLKSSSAAANATVLATLNAIGESMPPLDAVKLGVKAAREAKVTITGSFDDACASFFGGVVITDNRELKLIKREEYNSKVLIFAPNRKVFSSQTNVKRSELIAPYIDMAYELALAGEYEKAMTLNGFLYCSALGFDTECILRALECGVKGASLSGSGPAYVALVKENQIEELRSAWESCGIEGRVIETSINNRDAMSLENEGFT</sequence>
<evidence type="ECO:0000256" key="14">
    <source>
        <dbReference type="HAMAP-Rule" id="MF_00370"/>
    </source>
</evidence>
<keyword evidence="8 14" id="KW-0808">Transferase</keyword>
<evidence type="ECO:0000256" key="5">
    <source>
        <dbReference type="ARBA" id="ARBA00013853"/>
    </source>
</evidence>
<evidence type="ECO:0000256" key="10">
    <source>
        <dbReference type="ARBA" id="ARBA00022777"/>
    </source>
</evidence>
<dbReference type="Pfam" id="PF08544">
    <property type="entry name" value="GHMP_kinases_C"/>
    <property type="match status" value="1"/>
</dbReference>
<proteinExistence type="inferred from homology"/>
<dbReference type="InterPro" id="IPR036554">
    <property type="entry name" value="GHMP_kinase_C_sf"/>
</dbReference>
<evidence type="ECO:0000256" key="8">
    <source>
        <dbReference type="ARBA" id="ARBA00022679"/>
    </source>
</evidence>
<comment type="pathway">
    <text evidence="2 14">Metabolic intermediate biosynthesis; chorismate biosynthesis; chorismate from D-erythrose 4-phosphate and phosphoenolpyruvate: step 5/7.</text>
</comment>
<keyword evidence="9 14" id="KW-0547">Nucleotide-binding</keyword>
<keyword evidence="12 14" id="KW-0057">Aromatic amino acid biosynthesis</keyword>
<dbReference type="Gene3D" id="3.30.230.10">
    <property type="match status" value="1"/>
</dbReference>
<dbReference type="HOGENOM" id="CLU_073768_0_0_2"/>
<evidence type="ECO:0000256" key="6">
    <source>
        <dbReference type="ARBA" id="ARBA00022490"/>
    </source>
</evidence>
<dbReference type="HAMAP" id="MF_00370">
    <property type="entry name" value="Shik_kinase_arch"/>
    <property type="match status" value="1"/>
</dbReference>
<dbReference type="AlphaFoldDB" id="A0A0E3Q5X4"/>
<evidence type="ECO:0000256" key="1">
    <source>
        <dbReference type="ARBA" id="ARBA00004496"/>
    </source>
</evidence>
<accession>A0A0E3Q5X4</accession>
<gene>
    <name evidence="14" type="primary">aroK</name>
    <name evidence="17" type="ORF">MSVAZ_1855</name>
</gene>
<reference evidence="17 18" key="1">
    <citation type="submission" date="2014-07" db="EMBL/GenBank/DDBJ databases">
        <title>Methanogenic archaea and the global carbon cycle.</title>
        <authorList>
            <person name="Henriksen J.R."/>
            <person name="Luke J."/>
            <person name="Reinhart S."/>
            <person name="Benedict M.N."/>
            <person name="Youngblut N.D."/>
            <person name="Metcalf M.E."/>
            <person name="Whitaker R.J."/>
            <person name="Metcalf W.W."/>
        </authorList>
    </citation>
    <scope>NUCLEOTIDE SEQUENCE [LARGE SCALE GENOMIC DNA]</scope>
    <source>
        <strain evidence="17 18">Z-761</strain>
    </source>
</reference>
<feature type="domain" description="GHMP kinase C-terminal" evidence="16">
    <location>
        <begin position="266"/>
        <end position="305"/>
    </location>
</feature>
<dbReference type="PANTHER" id="PTHR20861:SF3">
    <property type="entry name" value="SHIKIMATE KINASE"/>
    <property type="match status" value="1"/>
</dbReference>
<evidence type="ECO:0000256" key="13">
    <source>
        <dbReference type="ARBA" id="ARBA00048567"/>
    </source>
</evidence>
<dbReference type="SUPFAM" id="SSF55060">
    <property type="entry name" value="GHMP Kinase, C-terminal domain"/>
    <property type="match status" value="1"/>
</dbReference>
<protein>
    <recommendedName>
        <fullName evidence="5 14">Shikimate kinase</fullName>
        <shortName evidence="14">SK</shortName>
        <ecNumber evidence="4 14">2.7.1.71</ecNumber>
    </recommendedName>
</protein>
<evidence type="ECO:0000256" key="11">
    <source>
        <dbReference type="ARBA" id="ARBA00022840"/>
    </source>
</evidence>
<dbReference type="GO" id="GO:0008652">
    <property type="term" value="P:amino acid biosynthetic process"/>
    <property type="evidence" value="ECO:0007669"/>
    <property type="project" value="UniProtKB-KW"/>
</dbReference>
<evidence type="ECO:0000256" key="7">
    <source>
        <dbReference type="ARBA" id="ARBA00022605"/>
    </source>
</evidence>
<keyword evidence="11 14" id="KW-0067">ATP-binding</keyword>
<evidence type="ECO:0000313" key="18">
    <source>
        <dbReference type="Proteomes" id="UP000033096"/>
    </source>
</evidence>
<dbReference type="GO" id="GO:0005524">
    <property type="term" value="F:ATP binding"/>
    <property type="evidence" value="ECO:0007669"/>
    <property type="project" value="UniProtKB-UniRule"/>
</dbReference>
<dbReference type="PATRIC" id="fig|1434123.4.peg.2245"/>
<evidence type="ECO:0000259" key="16">
    <source>
        <dbReference type="Pfam" id="PF08544"/>
    </source>
</evidence>
<keyword evidence="18" id="KW-1185">Reference proteome</keyword>
<dbReference type="InterPro" id="IPR006204">
    <property type="entry name" value="GHMP_kinase_N_dom"/>
</dbReference>
<dbReference type="InterPro" id="IPR013750">
    <property type="entry name" value="GHMP_kinase_C_dom"/>
</dbReference>
<comment type="subcellular location">
    <subcellularLocation>
        <location evidence="1 14">Cytoplasm</location>
    </subcellularLocation>
</comment>
<dbReference type="Proteomes" id="UP000033096">
    <property type="component" value="Chromosome"/>
</dbReference>
<dbReference type="PIRSF" id="PIRSF005758">
    <property type="entry name" value="Shikimt_kin_arch"/>
    <property type="match status" value="1"/>
</dbReference>
<evidence type="ECO:0000313" key="17">
    <source>
        <dbReference type="EMBL" id="AKB44124.1"/>
    </source>
</evidence>
<keyword evidence="7 14" id="KW-0028">Amino-acid biosynthesis</keyword>
<dbReference type="InterPro" id="IPR014721">
    <property type="entry name" value="Ribsml_uS5_D2-typ_fold_subgr"/>
</dbReference>